<dbReference type="Proteomes" id="UP000002985">
    <property type="component" value="Unassembled WGS sequence"/>
</dbReference>
<keyword evidence="3" id="KW-1185">Reference proteome</keyword>
<sequence length="151" mass="16993">MFSQEQIVEKGIIKYIHGNRATVEIIKPDSNKCKSCGVCMGIENTGNLLEVDTIPQVSVGQQVTLQITGYSPYKSILLLFILPIVSLLMGSFAGQKIDFIYPNSQDMRMIGCGFIFFLLYIVSLGIYDKKLRVKKYAYRKIISIDTIHNST</sequence>
<dbReference type="eggNOG" id="COG3086">
    <property type="taxonomic scope" value="Bacteria"/>
</dbReference>
<keyword evidence="1" id="KW-0472">Membrane</keyword>
<keyword evidence="1" id="KW-1133">Transmembrane helix</keyword>
<protein>
    <recommendedName>
        <fullName evidence="4">Positive regulator of sigma E activity</fullName>
    </recommendedName>
</protein>
<evidence type="ECO:0008006" key="4">
    <source>
        <dbReference type="Google" id="ProtNLM"/>
    </source>
</evidence>
<evidence type="ECO:0000313" key="3">
    <source>
        <dbReference type="Proteomes" id="UP000002985"/>
    </source>
</evidence>
<accession>I3IGY7</accession>
<gene>
    <name evidence="2" type="ORF">KSU1_B0125</name>
</gene>
<organism evidence="2 3">
    <name type="scientific">Candidatus Jettenia caeni</name>
    <dbReference type="NCBI Taxonomy" id="247490"/>
    <lineage>
        <taxon>Bacteria</taxon>
        <taxon>Pseudomonadati</taxon>
        <taxon>Planctomycetota</taxon>
        <taxon>Candidatus Brocadiia</taxon>
        <taxon>Candidatus Brocadiales</taxon>
        <taxon>Candidatus Brocadiaceae</taxon>
        <taxon>Candidatus Jettenia</taxon>
    </lineage>
</organism>
<evidence type="ECO:0000256" key="1">
    <source>
        <dbReference type="SAM" id="Phobius"/>
    </source>
</evidence>
<evidence type="ECO:0000313" key="2">
    <source>
        <dbReference type="EMBL" id="GAB60982.1"/>
    </source>
</evidence>
<feature type="transmembrane region" description="Helical" evidence="1">
    <location>
        <begin position="76"/>
        <end position="95"/>
    </location>
</feature>
<feature type="transmembrane region" description="Helical" evidence="1">
    <location>
        <begin position="107"/>
        <end position="127"/>
    </location>
</feature>
<name>I3IGY7_9BACT</name>
<reference evidence="2 3" key="1">
    <citation type="journal article" date="2012" name="FEBS Lett.">
        <title>Anammox organism KSU-1 expresses a NirK-type copper-containing nitrite reductase instead of a NirS-type with cytochrome cd1.</title>
        <authorList>
            <person name="Hira D."/>
            <person name="Toh H."/>
            <person name="Migita C.T."/>
            <person name="Okubo H."/>
            <person name="Nishiyama T."/>
            <person name="Hattori M."/>
            <person name="Furukawa K."/>
            <person name="Fujii T."/>
        </authorList>
    </citation>
    <scope>NUCLEOTIDE SEQUENCE [LARGE SCALE GENOMIC DNA]</scope>
</reference>
<dbReference type="OrthoDB" id="280258at2"/>
<comment type="caution">
    <text evidence="2">The sequence shown here is derived from an EMBL/GenBank/DDBJ whole genome shotgun (WGS) entry which is preliminary data.</text>
</comment>
<dbReference type="Pfam" id="PF04246">
    <property type="entry name" value="RseC_MucC"/>
    <property type="match status" value="1"/>
</dbReference>
<dbReference type="EMBL" id="BAFH01000002">
    <property type="protein sequence ID" value="GAB60982.1"/>
    <property type="molecule type" value="Genomic_DNA"/>
</dbReference>
<keyword evidence="1" id="KW-0812">Transmembrane</keyword>
<dbReference type="AlphaFoldDB" id="I3IGY7"/>
<proteinExistence type="predicted"/>